<name>A0AAE0NM76_9PEZI</name>
<sequence length="279" mass="30954">MAPDLVTHFVKANDLFQLYNETMAVEHFEEAAEILHRLGREMADDQPYLANLLNSYEAIIETRFVCTDQVRGLEMDLVVKATERMVQATPEVHPSRGAIMIGLSSRAETRVLLAHQTASLLAIKDDWTACSSLLEEAVELLHFVVLPSQSDSVRARMLGRFQGIAAEAAAAALQAGKGPYHALNLYESGRSVTNDLLSDLDSFVATYCACLEEYADKRDVLDTLLGCCSFPATTTTRRRWKSQLVREQTVRHSLKSIILPRIKQVRNSTASFSSTASMS</sequence>
<evidence type="ECO:0000313" key="2">
    <source>
        <dbReference type="Proteomes" id="UP001287356"/>
    </source>
</evidence>
<accession>A0AAE0NM76</accession>
<proteinExistence type="predicted"/>
<dbReference type="AlphaFoldDB" id="A0AAE0NM76"/>
<reference evidence="1" key="2">
    <citation type="submission" date="2023-06" db="EMBL/GenBank/DDBJ databases">
        <authorList>
            <consortium name="Lawrence Berkeley National Laboratory"/>
            <person name="Haridas S."/>
            <person name="Hensen N."/>
            <person name="Bonometti L."/>
            <person name="Westerberg I."/>
            <person name="Brannstrom I.O."/>
            <person name="Guillou S."/>
            <person name="Cros-Aarteil S."/>
            <person name="Calhoun S."/>
            <person name="Kuo A."/>
            <person name="Mondo S."/>
            <person name="Pangilinan J."/>
            <person name="Riley R."/>
            <person name="Labutti K."/>
            <person name="Andreopoulos B."/>
            <person name="Lipzen A."/>
            <person name="Chen C."/>
            <person name="Yanf M."/>
            <person name="Daum C."/>
            <person name="Ng V."/>
            <person name="Clum A."/>
            <person name="Steindorff A."/>
            <person name="Ohm R."/>
            <person name="Martin F."/>
            <person name="Silar P."/>
            <person name="Natvig D."/>
            <person name="Lalanne C."/>
            <person name="Gautier V."/>
            <person name="Ament-Velasquez S.L."/>
            <person name="Kruys A."/>
            <person name="Hutchinson M.I."/>
            <person name="Powell A.J."/>
            <person name="Barry K."/>
            <person name="Miller A.N."/>
            <person name="Grigoriev I.V."/>
            <person name="Debuchy R."/>
            <person name="Gladieux P."/>
            <person name="Thoren M.H."/>
            <person name="Johannesson H."/>
        </authorList>
    </citation>
    <scope>NUCLEOTIDE SEQUENCE</scope>
    <source>
        <strain evidence="1">CBS 958.72</strain>
    </source>
</reference>
<evidence type="ECO:0000313" key="1">
    <source>
        <dbReference type="EMBL" id="KAK3384087.1"/>
    </source>
</evidence>
<dbReference type="EMBL" id="JAULSN010000001">
    <property type="protein sequence ID" value="KAK3384087.1"/>
    <property type="molecule type" value="Genomic_DNA"/>
</dbReference>
<reference evidence="1" key="1">
    <citation type="journal article" date="2023" name="Mol. Phylogenet. Evol.">
        <title>Genome-scale phylogeny and comparative genomics of the fungal order Sordariales.</title>
        <authorList>
            <person name="Hensen N."/>
            <person name="Bonometti L."/>
            <person name="Westerberg I."/>
            <person name="Brannstrom I.O."/>
            <person name="Guillou S."/>
            <person name="Cros-Aarteil S."/>
            <person name="Calhoun S."/>
            <person name="Haridas S."/>
            <person name="Kuo A."/>
            <person name="Mondo S."/>
            <person name="Pangilinan J."/>
            <person name="Riley R."/>
            <person name="LaButti K."/>
            <person name="Andreopoulos B."/>
            <person name="Lipzen A."/>
            <person name="Chen C."/>
            <person name="Yan M."/>
            <person name="Daum C."/>
            <person name="Ng V."/>
            <person name="Clum A."/>
            <person name="Steindorff A."/>
            <person name="Ohm R.A."/>
            <person name="Martin F."/>
            <person name="Silar P."/>
            <person name="Natvig D.O."/>
            <person name="Lalanne C."/>
            <person name="Gautier V."/>
            <person name="Ament-Velasquez S.L."/>
            <person name="Kruys A."/>
            <person name="Hutchinson M.I."/>
            <person name="Powell A.J."/>
            <person name="Barry K."/>
            <person name="Miller A.N."/>
            <person name="Grigoriev I.V."/>
            <person name="Debuchy R."/>
            <person name="Gladieux P."/>
            <person name="Hiltunen Thoren M."/>
            <person name="Johannesson H."/>
        </authorList>
    </citation>
    <scope>NUCLEOTIDE SEQUENCE</scope>
    <source>
        <strain evidence="1">CBS 958.72</strain>
    </source>
</reference>
<keyword evidence="2" id="KW-1185">Reference proteome</keyword>
<organism evidence="1 2">
    <name type="scientific">Lasiosphaeria ovina</name>
    <dbReference type="NCBI Taxonomy" id="92902"/>
    <lineage>
        <taxon>Eukaryota</taxon>
        <taxon>Fungi</taxon>
        <taxon>Dikarya</taxon>
        <taxon>Ascomycota</taxon>
        <taxon>Pezizomycotina</taxon>
        <taxon>Sordariomycetes</taxon>
        <taxon>Sordariomycetidae</taxon>
        <taxon>Sordariales</taxon>
        <taxon>Lasiosphaeriaceae</taxon>
        <taxon>Lasiosphaeria</taxon>
    </lineage>
</organism>
<protein>
    <submittedName>
        <fullName evidence="1">Uncharacterized protein</fullName>
    </submittedName>
</protein>
<comment type="caution">
    <text evidence="1">The sequence shown here is derived from an EMBL/GenBank/DDBJ whole genome shotgun (WGS) entry which is preliminary data.</text>
</comment>
<dbReference type="Proteomes" id="UP001287356">
    <property type="component" value="Unassembled WGS sequence"/>
</dbReference>
<gene>
    <name evidence="1" type="ORF">B0T24DRAFT_588683</name>
</gene>